<evidence type="ECO:0000313" key="3">
    <source>
        <dbReference type="Proteomes" id="UP000441523"/>
    </source>
</evidence>
<organism evidence="2 3">
    <name type="scientific">Methylobacterium planeticum</name>
    <dbReference type="NCBI Taxonomy" id="2615211"/>
    <lineage>
        <taxon>Bacteria</taxon>
        <taxon>Pseudomonadati</taxon>
        <taxon>Pseudomonadota</taxon>
        <taxon>Alphaproteobacteria</taxon>
        <taxon>Hyphomicrobiales</taxon>
        <taxon>Methylobacteriaceae</taxon>
        <taxon>Methylobacterium</taxon>
    </lineage>
</organism>
<feature type="region of interest" description="Disordered" evidence="1">
    <location>
        <begin position="384"/>
        <end position="423"/>
    </location>
</feature>
<proteinExistence type="predicted"/>
<protein>
    <recommendedName>
        <fullName evidence="4">TAXI family TRAP transporter solute-binding subunit</fullName>
    </recommendedName>
</protein>
<dbReference type="EMBL" id="VZZJ01000032">
    <property type="protein sequence ID" value="KAB1070111.1"/>
    <property type="molecule type" value="Genomic_DNA"/>
</dbReference>
<dbReference type="RefSeq" id="WP_150966165.1">
    <property type="nucleotide sequence ID" value="NZ_VZZJ01000032.1"/>
</dbReference>
<dbReference type="PANTHER" id="PTHR42941:SF1">
    <property type="entry name" value="SLL1037 PROTEIN"/>
    <property type="match status" value="1"/>
</dbReference>
<feature type="compositionally biased region" description="Polar residues" evidence="1">
    <location>
        <begin position="395"/>
        <end position="423"/>
    </location>
</feature>
<keyword evidence="3" id="KW-1185">Reference proteome</keyword>
<dbReference type="SUPFAM" id="SSF53850">
    <property type="entry name" value="Periplasmic binding protein-like II"/>
    <property type="match status" value="1"/>
</dbReference>
<evidence type="ECO:0008006" key="4">
    <source>
        <dbReference type="Google" id="ProtNLM"/>
    </source>
</evidence>
<reference evidence="2 3" key="1">
    <citation type="submission" date="2019-09" db="EMBL/GenBank/DDBJ databases">
        <title>YIM 132548 draft genome.</title>
        <authorList>
            <person name="Jiang L."/>
        </authorList>
    </citation>
    <scope>NUCLEOTIDE SEQUENCE [LARGE SCALE GENOMIC DNA]</scope>
    <source>
        <strain evidence="2 3">YIM 132548</strain>
    </source>
</reference>
<dbReference type="AlphaFoldDB" id="A0A6N6MGU4"/>
<dbReference type="PANTHER" id="PTHR42941">
    <property type="entry name" value="SLL1037 PROTEIN"/>
    <property type="match status" value="1"/>
</dbReference>
<gene>
    <name evidence="2" type="ORF">F6X51_23835</name>
</gene>
<accession>A0A6N6MGU4</accession>
<dbReference type="Gene3D" id="3.40.190.10">
    <property type="entry name" value="Periplasmic binding protein-like II"/>
    <property type="match status" value="2"/>
</dbReference>
<feature type="region of interest" description="Disordered" evidence="1">
    <location>
        <begin position="91"/>
        <end position="119"/>
    </location>
</feature>
<name>A0A6N6MGU4_9HYPH</name>
<dbReference type="InterPro" id="IPR011852">
    <property type="entry name" value="TRAP_TAXI"/>
</dbReference>
<dbReference type="Pfam" id="PF16868">
    <property type="entry name" value="NMT1_3"/>
    <property type="match status" value="1"/>
</dbReference>
<dbReference type="Proteomes" id="UP000441523">
    <property type="component" value="Unassembled WGS sequence"/>
</dbReference>
<evidence type="ECO:0000313" key="2">
    <source>
        <dbReference type="EMBL" id="KAB1070111.1"/>
    </source>
</evidence>
<evidence type="ECO:0000256" key="1">
    <source>
        <dbReference type="SAM" id="MobiDB-lite"/>
    </source>
</evidence>
<comment type="caution">
    <text evidence="2">The sequence shown here is derived from an EMBL/GenBank/DDBJ whole genome shotgun (WGS) entry which is preliminary data.</text>
</comment>
<sequence>MVKVVVDAKQILSWVLGPDSDRHKQFSDQRQCVRARDVAGLVLHKLTTSERGPRLGLGILAVLVTAASCPSPLNAQAFDPAPANIQPMQAEPTATVRRKRSANPPKPASKEPQTISLVSGQPGSTALDIAYDLSTALSDENLRVTVLLGEGGERNITDVLRTRGIDMGIMTTTDLRQAEQTDATKRVVAIAKLYNTELHVLGQRDIQHVTDLDGRKVNLGEPGSSTQLLARSLLNHLGIRFTETNFGQREAIARMQSGGDIAAALFLSGKPTALYAELSDATNLHFVSVPYDHGLADDFYPASLAHADYPRLISADETVDTIAVASVLIAFDWAKTSERYQRLSNFTRALFNRFDQLRLPGRHPKWSEVNLAAPVPGWRRFKPAQDALEGRGEPSISTNRMMGTPSAPSSGNRAASEQLQKSP</sequence>